<dbReference type="InterPro" id="IPR037066">
    <property type="entry name" value="Plug_dom_sf"/>
</dbReference>
<evidence type="ECO:0000256" key="8">
    <source>
        <dbReference type="PROSITE-ProRule" id="PRU01360"/>
    </source>
</evidence>
<evidence type="ECO:0000256" key="9">
    <source>
        <dbReference type="RuleBase" id="RU003357"/>
    </source>
</evidence>
<organism evidence="13 14">
    <name type="scientific">Pseudoalteromonas aliena</name>
    <dbReference type="NCBI Taxonomy" id="247523"/>
    <lineage>
        <taxon>Bacteria</taxon>
        <taxon>Pseudomonadati</taxon>
        <taxon>Pseudomonadota</taxon>
        <taxon>Gammaproteobacteria</taxon>
        <taxon>Alteromonadales</taxon>
        <taxon>Pseudoalteromonadaceae</taxon>
        <taxon>Pseudoalteromonas</taxon>
    </lineage>
</organism>
<feature type="chain" id="PRO_5013224613" evidence="10">
    <location>
        <begin position="27"/>
        <end position="939"/>
    </location>
</feature>
<dbReference type="InterPro" id="IPR039426">
    <property type="entry name" value="TonB-dep_rcpt-like"/>
</dbReference>
<feature type="signal peptide" evidence="10">
    <location>
        <begin position="1"/>
        <end position="26"/>
    </location>
</feature>
<reference evidence="13 14" key="1">
    <citation type="submission" date="2017-02" db="EMBL/GenBank/DDBJ databases">
        <title>Complete genome sequence of the cold-active Pseudoalteromonas aliena strain EH1 isolated from Arctic seawater.</title>
        <authorList>
            <person name="Kim E."/>
            <person name="Heo E."/>
            <person name="Kim H."/>
            <person name="Kim D."/>
        </authorList>
    </citation>
    <scope>NUCLEOTIDE SEQUENCE [LARGE SCALE GENOMIC DNA]</scope>
    <source>
        <strain evidence="13 14">EH1</strain>
    </source>
</reference>
<evidence type="ECO:0000256" key="5">
    <source>
        <dbReference type="ARBA" id="ARBA00023077"/>
    </source>
</evidence>
<dbReference type="GO" id="GO:0009279">
    <property type="term" value="C:cell outer membrane"/>
    <property type="evidence" value="ECO:0007669"/>
    <property type="project" value="UniProtKB-SubCell"/>
</dbReference>
<dbReference type="InterPro" id="IPR012910">
    <property type="entry name" value="Plug_dom"/>
</dbReference>
<keyword evidence="2 8" id="KW-0813">Transport</keyword>
<evidence type="ECO:0000313" key="13">
    <source>
        <dbReference type="EMBL" id="AQQ01646.1"/>
    </source>
</evidence>
<keyword evidence="4 8" id="KW-0812">Transmembrane</keyword>
<evidence type="ECO:0000259" key="11">
    <source>
        <dbReference type="Pfam" id="PF00593"/>
    </source>
</evidence>
<evidence type="ECO:0000256" key="3">
    <source>
        <dbReference type="ARBA" id="ARBA00022452"/>
    </source>
</evidence>
<sequence>MIKRHAIATAVLLCTSPLFITCNAIAQNATFVGTVKDNKTHLSGALISIVGTDKSTVTNYQGQFELPKLDAGSYQLKVSYLGYQPYLIDINIAEDEVKKLKPITLFAVTNDNAIEEIIAVGHIQRGEMAAANNQKNAKSIKNIISADGIGKLPDRNAAEAVQRIPGVSIERDQGEGRFVAVRGLPAQWSSASINGDRLPTAEEETTSRATAFDFFPSELIEFVEVSKALTPDIEGDAIGGNVNFVTKKAPDDFVFNTNLAIGQNELADGTNYSANVLYGDRLLDDKLGFLINATAWQRDWATDNYEPRRGNDGLGIYRLELRDYTGTRETYGLNGAIEYRLEQGTLSATAMYGTLIDDETHYKHRMRFDKNRAEVQHIRNELITEMTGFEIAGEHYFGYDKTLSWKLSSYENEFRYGDTPNTDDNSYFVVRFDQKDVGYQGLEDRGTGKNYAYNTVDNGSDPWNAISNHLPNGFSFDPSKAKLSWVELYKVFVNEKDKIVASTDFEWQLDSDLILKVGAKYRDKERVARFSDEFYAWDEAQYGVAPTLSDFSLSDQPGRNDYLNELNVDYQSQFSQVAATDDLAQFWNKNKEKFVLDKSESALIENGGALGRNFDVSEQHASLYAMATYTFNSQWEMLGGLRLTQTDTKVDGYLYLADEDRVIPSSASNDYLSVLPALHLTYHFDEQTNYRLALTRSFSRPDFGSLTPGATYLEAENELVTGNPELDPTYSNNLDFMAEYFFERVGLISAGVFYKDISDPIFQSSSMGKFGNKSSVNIIRPENGDSAWLAGVEMAFNRDLAFINPALESVGVMVNATFMDSQMSIPGRDDKVAISRQADNLYNFTLYYDDSFFAARIALNYKGEYIEEHGSNSQSDSYYGDNTSVDFTTSYQLNDNALVYLELNNLTNEPLKYYLGDESRPLQVEYYGVRGMIGINYQF</sequence>
<evidence type="ECO:0000313" key="14">
    <source>
        <dbReference type="Proteomes" id="UP000188243"/>
    </source>
</evidence>
<dbReference type="InterPro" id="IPR036942">
    <property type="entry name" value="Beta-barrel_TonB_sf"/>
</dbReference>
<evidence type="ECO:0000256" key="4">
    <source>
        <dbReference type="ARBA" id="ARBA00022692"/>
    </source>
</evidence>
<dbReference type="InterPro" id="IPR000531">
    <property type="entry name" value="Beta-barrel_TonB"/>
</dbReference>
<name>A0A1Q2H2P5_9GAMM</name>
<accession>A0A1Q2H2P5</accession>
<protein>
    <submittedName>
        <fullName evidence="13">TonB-dependent receptor</fullName>
    </submittedName>
</protein>
<dbReference type="InterPro" id="IPR010104">
    <property type="entry name" value="TonB_rcpt_bac"/>
</dbReference>
<evidence type="ECO:0000259" key="12">
    <source>
        <dbReference type="Pfam" id="PF07715"/>
    </source>
</evidence>
<dbReference type="EMBL" id="CP019628">
    <property type="protein sequence ID" value="AQQ01646.1"/>
    <property type="molecule type" value="Genomic_DNA"/>
</dbReference>
<dbReference type="KEGG" id="paln:B0W48_18775"/>
<dbReference type="Pfam" id="PF13715">
    <property type="entry name" value="CarbopepD_reg_2"/>
    <property type="match status" value="1"/>
</dbReference>
<feature type="domain" description="TonB-dependent receptor plug" evidence="12">
    <location>
        <begin position="136"/>
        <end position="240"/>
    </location>
</feature>
<comment type="similarity">
    <text evidence="8 9">Belongs to the TonB-dependent receptor family.</text>
</comment>
<keyword evidence="6 8" id="KW-0472">Membrane</keyword>
<keyword evidence="10" id="KW-0732">Signal</keyword>
<evidence type="ECO:0000256" key="7">
    <source>
        <dbReference type="ARBA" id="ARBA00023237"/>
    </source>
</evidence>
<dbReference type="Gene3D" id="2.170.130.10">
    <property type="entry name" value="TonB-dependent receptor, plug domain"/>
    <property type="match status" value="1"/>
</dbReference>
<dbReference type="PROSITE" id="PS52016">
    <property type="entry name" value="TONB_DEPENDENT_REC_3"/>
    <property type="match status" value="1"/>
</dbReference>
<keyword evidence="5 9" id="KW-0798">TonB box</keyword>
<evidence type="ECO:0000256" key="6">
    <source>
        <dbReference type="ARBA" id="ARBA00023136"/>
    </source>
</evidence>
<dbReference type="InterPro" id="IPR008969">
    <property type="entry name" value="CarboxyPept-like_regulatory"/>
</dbReference>
<evidence type="ECO:0000256" key="2">
    <source>
        <dbReference type="ARBA" id="ARBA00022448"/>
    </source>
</evidence>
<comment type="subcellular location">
    <subcellularLocation>
        <location evidence="1 8">Cell outer membrane</location>
        <topology evidence="1 8">Multi-pass membrane protein</topology>
    </subcellularLocation>
</comment>
<dbReference type="PANTHER" id="PTHR40980">
    <property type="entry name" value="PLUG DOMAIN-CONTAINING PROTEIN"/>
    <property type="match status" value="1"/>
</dbReference>
<keyword evidence="3 8" id="KW-1134">Transmembrane beta strand</keyword>
<proteinExistence type="inferred from homology"/>
<dbReference type="SUPFAM" id="SSF56935">
    <property type="entry name" value="Porins"/>
    <property type="match status" value="1"/>
</dbReference>
<dbReference type="RefSeq" id="WP_077538276.1">
    <property type="nucleotide sequence ID" value="NZ_CP019628.1"/>
</dbReference>
<feature type="domain" description="TonB-dependent receptor-like beta-barrel" evidence="11">
    <location>
        <begin position="449"/>
        <end position="906"/>
    </location>
</feature>
<dbReference type="Proteomes" id="UP000188243">
    <property type="component" value="Chromosome"/>
</dbReference>
<evidence type="ECO:0000256" key="1">
    <source>
        <dbReference type="ARBA" id="ARBA00004571"/>
    </source>
</evidence>
<dbReference type="PANTHER" id="PTHR40980:SF4">
    <property type="entry name" value="TONB-DEPENDENT RECEPTOR-LIKE BETA-BARREL DOMAIN-CONTAINING PROTEIN"/>
    <property type="match status" value="1"/>
</dbReference>
<keyword evidence="7 8" id="KW-0998">Cell outer membrane</keyword>
<dbReference type="SUPFAM" id="SSF49464">
    <property type="entry name" value="Carboxypeptidase regulatory domain-like"/>
    <property type="match status" value="1"/>
</dbReference>
<gene>
    <name evidence="13" type="ORF">B0W48_18775</name>
</gene>
<dbReference type="NCBIfam" id="TIGR01782">
    <property type="entry name" value="TonB-Xanth-Caul"/>
    <property type="match status" value="1"/>
</dbReference>
<dbReference type="Gene3D" id="2.60.40.1120">
    <property type="entry name" value="Carboxypeptidase-like, regulatory domain"/>
    <property type="match status" value="1"/>
</dbReference>
<dbReference type="Pfam" id="PF00593">
    <property type="entry name" value="TonB_dep_Rec_b-barrel"/>
    <property type="match status" value="1"/>
</dbReference>
<keyword evidence="13" id="KW-0675">Receptor</keyword>
<evidence type="ECO:0000256" key="10">
    <source>
        <dbReference type="SAM" id="SignalP"/>
    </source>
</evidence>
<dbReference type="CDD" id="cd01347">
    <property type="entry name" value="ligand_gated_channel"/>
    <property type="match status" value="1"/>
</dbReference>
<dbReference type="AlphaFoldDB" id="A0A1Q2H2P5"/>
<dbReference type="STRING" id="247523.B0W48_18775"/>
<dbReference type="Pfam" id="PF07715">
    <property type="entry name" value="Plug"/>
    <property type="match status" value="1"/>
</dbReference>
<dbReference type="Gene3D" id="2.40.170.20">
    <property type="entry name" value="TonB-dependent receptor, beta-barrel domain"/>
    <property type="match status" value="1"/>
</dbReference>